<protein>
    <submittedName>
        <fullName evidence="1">Predicted Zn-dependent proteases</fullName>
    </submittedName>
</protein>
<keyword evidence="1" id="KW-0378">Hydrolase</keyword>
<dbReference type="GO" id="GO:0008233">
    <property type="term" value="F:peptidase activity"/>
    <property type="evidence" value="ECO:0007669"/>
    <property type="project" value="UniProtKB-KW"/>
</dbReference>
<evidence type="ECO:0000313" key="1">
    <source>
        <dbReference type="EMBL" id="GAO99302.1"/>
    </source>
</evidence>
<dbReference type="GO" id="GO:0006508">
    <property type="term" value="P:proteolysis"/>
    <property type="evidence" value="ECO:0007669"/>
    <property type="project" value="UniProtKB-KW"/>
</dbReference>
<proteinExistence type="predicted"/>
<gene>
    <name evidence="1" type="ORF">FFIC_091290</name>
</gene>
<dbReference type="STRING" id="157463.GCA_001047075_00228"/>
<dbReference type="AlphaFoldDB" id="A0A0K8MFN4"/>
<dbReference type="OrthoDB" id="9927752at2"/>
<keyword evidence="2" id="KW-1185">Reference proteome</keyword>
<accession>A0A0K8MFN4</accession>
<sequence length="64" mass="7546">MILDNKHITFNLNDKNQAEQYRKIFQPTQVEQNKNVAKMKRSFAAAEEGLEHFRKLVEDGKIKL</sequence>
<organism evidence="1 2">
    <name type="scientific">Fructobacillus ficulneus</name>
    <dbReference type="NCBI Taxonomy" id="157463"/>
    <lineage>
        <taxon>Bacteria</taxon>
        <taxon>Bacillati</taxon>
        <taxon>Bacillota</taxon>
        <taxon>Bacilli</taxon>
        <taxon>Lactobacillales</taxon>
        <taxon>Lactobacillaceae</taxon>
        <taxon>Fructobacillus</taxon>
    </lineage>
</organism>
<evidence type="ECO:0000313" key="2">
    <source>
        <dbReference type="Proteomes" id="UP000253891"/>
    </source>
</evidence>
<dbReference type="EMBL" id="DF967986">
    <property type="protein sequence ID" value="GAO99302.1"/>
    <property type="molecule type" value="Genomic_DNA"/>
</dbReference>
<name>A0A0K8MFN4_9LACO</name>
<dbReference type="RefSeq" id="WP_061992723.1">
    <property type="nucleotide sequence ID" value="NZ_DF967986.1"/>
</dbReference>
<dbReference type="Proteomes" id="UP000253891">
    <property type="component" value="Unassembled WGS sequence"/>
</dbReference>
<reference evidence="1 2" key="1">
    <citation type="journal article" date="2015" name="BMC Genomics">
        <title>Comparative genomics of Fructobacillus spp. and Leuconostoc spp. reveals niche-specific evolution of Fructobacillus spp.</title>
        <authorList>
            <person name="Endo A."/>
            <person name="Tanizawa Y."/>
            <person name="Tanaka N."/>
            <person name="Maeno S."/>
            <person name="Kumar H."/>
            <person name="Shiwa Y."/>
            <person name="Okada S."/>
            <person name="Yoshikawa H."/>
            <person name="Dicks L."/>
            <person name="Nakagawa J."/>
            <person name="Arita M."/>
        </authorList>
    </citation>
    <scope>NUCLEOTIDE SEQUENCE [LARGE SCALE GENOMIC DNA]</scope>
    <source>
        <strain evidence="1 2">JCM 12225</strain>
    </source>
</reference>
<keyword evidence="1" id="KW-0645">Protease</keyword>